<evidence type="ECO:0000256" key="3">
    <source>
        <dbReference type="ARBA" id="ARBA00005988"/>
    </source>
</evidence>
<dbReference type="SUPFAM" id="SSF53187">
    <property type="entry name" value="Zn-dependent exopeptidases"/>
    <property type="match status" value="1"/>
</dbReference>
<dbReference type="PROSITE" id="PS52035">
    <property type="entry name" value="PEPTIDASE_M14"/>
    <property type="match status" value="1"/>
</dbReference>
<evidence type="ECO:0000256" key="6">
    <source>
        <dbReference type="ARBA" id="ARBA00022670"/>
    </source>
</evidence>
<dbReference type="SUPFAM" id="SSF54897">
    <property type="entry name" value="Protease propeptides/inhibitors"/>
    <property type="match status" value="1"/>
</dbReference>
<keyword evidence="6" id="KW-0645">Protease</keyword>
<protein>
    <recommendedName>
        <fullName evidence="16">Peptidase M14 domain-containing protein</fullName>
    </recommendedName>
</protein>
<comment type="subcellular location">
    <subcellularLocation>
        <location evidence="2">Secreted</location>
    </subcellularLocation>
</comment>
<dbReference type="KEGG" id="scac:106092709"/>
<feature type="signal peptide" evidence="15">
    <location>
        <begin position="1"/>
        <end position="19"/>
    </location>
</feature>
<dbReference type="GO" id="GO:0005615">
    <property type="term" value="C:extracellular space"/>
    <property type="evidence" value="ECO:0007669"/>
    <property type="project" value="TreeGrafter"/>
</dbReference>
<organism evidence="17 18">
    <name type="scientific">Stomoxys calcitrans</name>
    <name type="common">Stable fly</name>
    <name type="synonym">Conops calcitrans</name>
    <dbReference type="NCBI Taxonomy" id="35570"/>
    <lineage>
        <taxon>Eukaryota</taxon>
        <taxon>Metazoa</taxon>
        <taxon>Ecdysozoa</taxon>
        <taxon>Arthropoda</taxon>
        <taxon>Hexapoda</taxon>
        <taxon>Insecta</taxon>
        <taxon>Pterygota</taxon>
        <taxon>Neoptera</taxon>
        <taxon>Endopterygota</taxon>
        <taxon>Diptera</taxon>
        <taxon>Brachycera</taxon>
        <taxon>Muscomorpha</taxon>
        <taxon>Muscoidea</taxon>
        <taxon>Muscidae</taxon>
        <taxon>Stomoxys</taxon>
    </lineage>
</organism>
<keyword evidence="4" id="KW-0964">Secreted</keyword>
<proteinExistence type="inferred from homology"/>
<evidence type="ECO:0000313" key="18">
    <source>
        <dbReference type="Proteomes" id="UP000095300"/>
    </source>
</evidence>
<feature type="domain" description="Peptidase M14" evidence="16">
    <location>
        <begin position="123"/>
        <end position="421"/>
    </location>
</feature>
<feature type="chain" id="PRO_5009327720" description="Peptidase M14 domain-containing protein" evidence="15">
    <location>
        <begin position="20"/>
        <end position="430"/>
    </location>
</feature>
<evidence type="ECO:0000256" key="12">
    <source>
        <dbReference type="ARBA" id="ARBA00023157"/>
    </source>
</evidence>
<evidence type="ECO:0000256" key="5">
    <source>
        <dbReference type="ARBA" id="ARBA00022645"/>
    </source>
</evidence>
<keyword evidence="12" id="KW-1015">Disulfide bond</keyword>
<dbReference type="OrthoDB" id="3626597at2759"/>
<comment type="function">
    <text evidence="13">Involved in the digestion of the blood meal.</text>
</comment>
<comment type="similarity">
    <text evidence="3 14">Belongs to the peptidase M14 family.</text>
</comment>
<dbReference type="GO" id="GO:0006508">
    <property type="term" value="P:proteolysis"/>
    <property type="evidence" value="ECO:0007669"/>
    <property type="project" value="UniProtKB-KW"/>
</dbReference>
<accession>A0A1I8Q5D3</accession>
<dbReference type="PROSITE" id="PS00132">
    <property type="entry name" value="CARBOXYPEPT_ZN_1"/>
    <property type="match status" value="1"/>
</dbReference>
<dbReference type="Gene3D" id="3.30.70.340">
    <property type="entry name" value="Metallocarboxypeptidase-like"/>
    <property type="match status" value="1"/>
</dbReference>
<dbReference type="Gene3D" id="3.40.630.10">
    <property type="entry name" value="Zn peptidases"/>
    <property type="match status" value="1"/>
</dbReference>
<name>A0A1I8Q5D3_STOCA</name>
<evidence type="ECO:0000256" key="4">
    <source>
        <dbReference type="ARBA" id="ARBA00022525"/>
    </source>
</evidence>
<dbReference type="SMART" id="SM00631">
    <property type="entry name" value="Zn_pept"/>
    <property type="match status" value="1"/>
</dbReference>
<dbReference type="VEuPathDB" id="VectorBase:SCAU014067"/>
<evidence type="ECO:0000256" key="8">
    <source>
        <dbReference type="ARBA" id="ARBA00022729"/>
    </source>
</evidence>
<dbReference type="EnsemblMetazoa" id="SCAU014067-RA">
    <property type="protein sequence ID" value="SCAU014067-PA"/>
    <property type="gene ID" value="SCAU014067"/>
</dbReference>
<feature type="active site" description="Proton donor/acceptor" evidence="14">
    <location>
        <position position="386"/>
    </location>
</feature>
<keyword evidence="11" id="KW-0482">Metalloprotease</keyword>
<keyword evidence="8 15" id="KW-0732">Signal</keyword>
<dbReference type="InterPro" id="IPR003146">
    <property type="entry name" value="M14A_act_pep"/>
</dbReference>
<dbReference type="GO" id="GO:0004181">
    <property type="term" value="F:metallocarboxypeptidase activity"/>
    <property type="evidence" value="ECO:0007669"/>
    <property type="project" value="InterPro"/>
</dbReference>
<evidence type="ECO:0000256" key="15">
    <source>
        <dbReference type="SAM" id="SignalP"/>
    </source>
</evidence>
<dbReference type="PRINTS" id="PR00765">
    <property type="entry name" value="CRBOXYPTASEA"/>
</dbReference>
<evidence type="ECO:0000313" key="17">
    <source>
        <dbReference type="EnsemblMetazoa" id="SCAU014067-PA"/>
    </source>
</evidence>
<evidence type="ECO:0000256" key="9">
    <source>
        <dbReference type="ARBA" id="ARBA00022801"/>
    </source>
</evidence>
<evidence type="ECO:0000256" key="13">
    <source>
        <dbReference type="ARBA" id="ARBA00057299"/>
    </source>
</evidence>
<keyword evidence="9" id="KW-0378">Hydrolase</keyword>
<evidence type="ECO:0000256" key="7">
    <source>
        <dbReference type="ARBA" id="ARBA00022723"/>
    </source>
</evidence>
<dbReference type="PANTHER" id="PTHR11705:SF123">
    <property type="entry name" value="PEPTIDASE M14 CARBOXYPEPTIDASE A DOMAIN-CONTAINING PROTEIN-RELATED"/>
    <property type="match status" value="1"/>
</dbReference>
<keyword evidence="18" id="KW-1185">Reference proteome</keyword>
<keyword evidence="7" id="KW-0479">Metal-binding</keyword>
<keyword evidence="5" id="KW-0121">Carboxypeptidase</keyword>
<evidence type="ECO:0000256" key="1">
    <source>
        <dbReference type="ARBA" id="ARBA00001947"/>
    </source>
</evidence>
<dbReference type="InterPro" id="IPR000834">
    <property type="entry name" value="Peptidase_M14"/>
</dbReference>
<dbReference type="GO" id="GO:0008270">
    <property type="term" value="F:zinc ion binding"/>
    <property type="evidence" value="ECO:0007669"/>
    <property type="project" value="InterPro"/>
</dbReference>
<dbReference type="InterPro" id="IPR057246">
    <property type="entry name" value="CARBOXYPEPT_ZN_1"/>
</dbReference>
<dbReference type="PANTHER" id="PTHR11705">
    <property type="entry name" value="PROTEASE FAMILY M14 CARBOXYPEPTIDASE A,B"/>
    <property type="match status" value="1"/>
</dbReference>
<gene>
    <name evidence="17" type="primary">106092709</name>
</gene>
<sequence>MKLVVVITTLAALLGLASANQPAAARYDDFKVYKVFVKDEQQLDEFKGMSNNLPVQFLTDIAGAGRSYDVAIDPVNHKAMEDFLQNSEMSYERTIDDLQAILDESPLVPQAKGPFNSALNWTHYHDLKNIYDWMDLIKRDIRVKSYVIGYSYENRPIRAVRISTRLGNKAIFIESNIHAIEWISSATTTCFIDRLLKARDGELINLLWNYDWIFVPVLNPDGLEYTHYKERLWRKNRKPTGFSNSSGPCYGVDMNRNFDFEWGRSGWNIDVPCDHWYGGAEPDSEPEVQALQNFVKSFPRNYIRMYLAFHSYGNMVLLPYGHTIDEFPDNYQQMMRIAEAFAAGAKVKYGTVFRSGASGLLNYLVSGSAKDWAYGVRGIPFTATIELRDDGSKYGFFLPASQILEVCDEVTDGIVAMVRKARSEGLFNWF</sequence>
<dbReference type="FunFam" id="3.40.630.10:FF:000040">
    <property type="entry name" value="zinc carboxypeptidase"/>
    <property type="match status" value="1"/>
</dbReference>
<comment type="cofactor">
    <cofactor evidence="1">
        <name>Zn(2+)</name>
        <dbReference type="ChEBI" id="CHEBI:29105"/>
    </cofactor>
</comment>
<dbReference type="Pfam" id="PF00246">
    <property type="entry name" value="Peptidase_M14"/>
    <property type="match status" value="1"/>
</dbReference>
<dbReference type="InterPro" id="IPR036990">
    <property type="entry name" value="M14A-like_propep"/>
</dbReference>
<dbReference type="CDD" id="cd03860">
    <property type="entry name" value="M14_CP_A-B_like"/>
    <property type="match status" value="1"/>
</dbReference>
<evidence type="ECO:0000256" key="14">
    <source>
        <dbReference type="PROSITE-ProRule" id="PRU01379"/>
    </source>
</evidence>
<evidence type="ECO:0000256" key="11">
    <source>
        <dbReference type="ARBA" id="ARBA00023049"/>
    </source>
</evidence>
<dbReference type="Proteomes" id="UP000095300">
    <property type="component" value="Unassembled WGS sequence"/>
</dbReference>
<dbReference type="AlphaFoldDB" id="A0A1I8Q5D3"/>
<keyword evidence="10" id="KW-0862">Zinc</keyword>
<reference evidence="17" key="1">
    <citation type="submission" date="2020-05" db="UniProtKB">
        <authorList>
            <consortium name="EnsemblMetazoa"/>
        </authorList>
    </citation>
    <scope>IDENTIFICATION</scope>
    <source>
        <strain evidence="17">USDA</strain>
    </source>
</reference>
<dbReference type="Pfam" id="PF02244">
    <property type="entry name" value="Propep_M14"/>
    <property type="match status" value="1"/>
</dbReference>
<evidence type="ECO:0000256" key="2">
    <source>
        <dbReference type="ARBA" id="ARBA00004613"/>
    </source>
</evidence>
<evidence type="ECO:0000259" key="16">
    <source>
        <dbReference type="PROSITE" id="PS52035"/>
    </source>
</evidence>
<evidence type="ECO:0000256" key="10">
    <source>
        <dbReference type="ARBA" id="ARBA00022833"/>
    </source>
</evidence>